<dbReference type="CDD" id="cd16326">
    <property type="entry name" value="LolB"/>
    <property type="match status" value="1"/>
</dbReference>
<keyword evidence="16" id="KW-1185">Reference proteome</keyword>
<evidence type="ECO:0000256" key="3">
    <source>
        <dbReference type="ARBA" id="ARBA00011245"/>
    </source>
</evidence>
<evidence type="ECO:0000256" key="2">
    <source>
        <dbReference type="ARBA" id="ARBA00009696"/>
    </source>
</evidence>
<keyword evidence="5 13" id="KW-0813">Transport</keyword>
<evidence type="ECO:0000256" key="1">
    <source>
        <dbReference type="ARBA" id="ARBA00004459"/>
    </source>
</evidence>
<dbReference type="RefSeq" id="WP_186891884.1">
    <property type="nucleotide sequence ID" value="NZ_JACOFU010000006.1"/>
</dbReference>
<keyword evidence="12 15" id="KW-0449">Lipoprotein</keyword>
<comment type="subunit">
    <text evidence="3 13">Monomer.</text>
</comment>
<keyword evidence="8 13" id="KW-0472">Membrane</keyword>
<sequence>MLKNGQQLLSFFRQSTYLKLFLLAAFSTLLNACSTTPTISSAQISKPRVWQEQVQLTGRISIQYQQREQAETISAGFEWQQAAHDLHISLSSPLGQTIATIQQTPMGAKLEQAKQEPRTAADIEQLLADSLGWSIPVIGLKRWLQGFDVQANGKTVAVPVQDYFQLQAQGWQLQFVSWQEDAGVVHPKRIDLQRYTEELGEVKIRIVIDEWK</sequence>
<dbReference type="NCBIfam" id="TIGR00548">
    <property type="entry name" value="lolB"/>
    <property type="match status" value="1"/>
</dbReference>
<evidence type="ECO:0000256" key="14">
    <source>
        <dbReference type="SAM" id="SignalP"/>
    </source>
</evidence>
<keyword evidence="7 13" id="KW-0653">Protein transport</keyword>
<keyword evidence="9" id="KW-0564">Palmitate</keyword>
<keyword evidence="11 13" id="KW-0998">Cell outer membrane</keyword>
<keyword evidence="6 14" id="KW-0732">Signal</keyword>
<feature type="chain" id="PRO_5047091229" description="Outer-membrane lipoprotein LolB" evidence="14">
    <location>
        <begin position="33"/>
        <end position="212"/>
    </location>
</feature>
<evidence type="ECO:0000256" key="10">
    <source>
        <dbReference type="ARBA" id="ARBA00023186"/>
    </source>
</evidence>
<evidence type="ECO:0000256" key="8">
    <source>
        <dbReference type="ARBA" id="ARBA00023136"/>
    </source>
</evidence>
<dbReference type="Gene3D" id="2.50.20.10">
    <property type="entry name" value="Lipoprotein localisation LolA/LolB/LppX"/>
    <property type="match status" value="1"/>
</dbReference>
<comment type="subcellular location">
    <subcellularLocation>
        <location evidence="1">Cell outer membrane</location>
        <topology evidence="1">Lipid-anchor</topology>
    </subcellularLocation>
</comment>
<keyword evidence="10 13" id="KW-0143">Chaperone</keyword>
<evidence type="ECO:0000256" key="6">
    <source>
        <dbReference type="ARBA" id="ARBA00022729"/>
    </source>
</evidence>
<dbReference type="EMBL" id="JACOFU010000006">
    <property type="protein sequence ID" value="MBC3832842.1"/>
    <property type="molecule type" value="Genomic_DNA"/>
</dbReference>
<evidence type="ECO:0000256" key="4">
    <source>
        <dbReference type="ARBA" id="ARBA00016202"/>
    </source>
</evidence>
<evidence type="ECO:0000256" key="5">
    <source>
        <dbReference type="ARBA" id="ARBA00022448"/>
    </source>
</evidence>
<organism evidence="15 16">
    <name type="scientific">Undibacterium amnicola</name>
    <dbReference type="NCBI Taxonomy" id="1834038"/>
    <lineage>
        <taxon>Bacteria</taxon>
        <taxon>Pseudomonadati</taxon>
        <taxon>Pseudomonadota</taxon>
        <taxon>Betaproteobacteria</taxon>
        <taxon>Burkholderiales</taxon>
        <taxon>Oxalobacteraceae</taxon>
        <taxon>Undibacterium</taxon>
    </lineage>
</organism>
<evidence type="ECO:0000256" key="12">
    <source>
        <dbReference type="ARBA" id="ARBA00023288"/>
    </source>
</evidence>
<comment type="function">
    <text evidence="13">Plays a critical role in the incorporation of lipoproteins in the outer membrane after they are released by the LolA protein.</text>
</comment>
<evidence type="ECO:0000256" key="13">
    <source>
        <dbReference type="HAMAP-Rule" id="MF_00233"/>
    </source>
</evidence>
<dbReference type="Proteomes" id="UP000643610">
    <property type="component" value="Unassembled WGS sequence"/>
</dbReference>
<dbReference type="HAMAP" id="MF_00233">
    <property type="entry name" value="LolB"/>
    <property type="match status" value="1"/>
</dbReference>
<dbReference type="Pfam" id="PF03550">
    <property type="entry name" value="LolB"/>
    <property type="match status" value="1"/>
</dbReference>
<evidence type="ECO:0000313" key="15">
    <source>
        <dbReference type="EMBL" id="MBC3832842.1"/>
    </source>
</evidence>
<reference evidence="15 16" key="1">
    <citation type="submission" date="2020-08" db="EMBL/GenBank/DDBJ databases">
        <title>Novel species isolated from subtropical streams in China.</title>
        <authorList>
            <person name="Lu H."/>
        </authorList>
    </citation>
    <scope>NUCLEOTIDE SEQUENCE [LARGE SCALE GENOMIC DNA]</scope>
    <source>
        <strain evidence="15 16">KCTC 52442</strain>
    </source>
</reference>
<comment type="similarity">
    <text evidence="2 13">Belongs to the LolB family.</text>
</comment>
<evidence type="ECO:0000256" key="9">
    <source>
        <dbReference type="ARBA" id="ARBA00023139"/>
    </source>
</evidence>
<feature type="signal peptide" evidence="14">
    <location>
        <begin position="1"/>
        <end position="32"/>
    </location>
</feature>
<dbReference type="InterPro" id="IPR029046">
    <property type="entry name" value="LolA/LolB/LppX"/>
</dbReference>
<name>A0ABR6XTL7_9BURK</name>
<accession>A0ABR6XTL7</accession>
<dbReference type="SUPFAM" id="SSF89392">
    <property type="entry name" value="Prokaryotic lipoproteins and lipoprotein localization factors"/>
    <property type="match status" value="1"/>
</dbReference>
<proteinExistence type="inferred from homology"/>
<comment type="caution">
    <text evidence="15">The sequence shown here is derived from an EMBL/GenBank/DDBJ whole genome shotgun (WGS) entry which is preliminary data.</text>
</comment>
<dbReference type="InterPro" id="IPR004565">
    <property type="entry name" value="OM_lipoprot_LolB"/>
</dbReference>
<gene>
    <name evidence="13 15" type="primary">lolB</name>
    <name evidence="15" type="ORF">H8K33_15135</name>
</gene>
<protein>
    <recommendedName>
        <fullName evidence="4 13">Outer-membrane lipoprotein LolB</fullName>
    </recommendedName>
</protein>
<evidence type="ECO:0000256" key="7">
    <source>
        <dbReference type="ARBA" id="ARBA00022927"/>
    </source>
</evidence>
<evidence type="ECO:0000313" key="16">
    <source>
        <dbReference type="Proteomes" id="UP000643610"/>
    </source>
</evidence>
<evidence type="ECO:0000256" key="11">
    <source>
        <dbReference type="ARBA" id="ARBA00023237"/>
    </source>
</evidence>